<dbReference type="PANTHER" id="PTHR11773">
    <property type="entry name" value="GLYCINE DEHYDROGENASE, DECARBOXYLATING"/>
    <property type="match status" value="1"/>
</dbReference>
<dbReference type="InterPro" id="IPR049315">
    <property type="entry name" value="GDC-P_N"/>
</dbReference>
<dbReference type="PANTHER" id="PTHR11773:SF1">
    <property type="entry name" value="GLYCINE DEHYDROGENASE (DECARBOXYLATING), MITOCHONDRIAL"/>
    <property type="match status" value="1"/>
</dbReference>
<dbReference type="InterPro" id="IPR020581">
    <property type="entry name" value="GDC_P"/>
</dbReference>
<gene>
    <name evidence="3" type="ORF">JCM19275_1775</name>
</gene>
<name>A0A090X3U2_NONUL</name>
<dbReference type="GO" id="GO:0004375">
    <property type="term" value="F:glycine dehydrogenase (decarboxylating) activity"/>
    <property type="evidence" value="ECO:0007669"/>
    <property type="project" value="UniProtKB-EC"/>
</dbReference>
<accession>A0A090X3U2</accession>
<dbReference type="GO" id="GO:0030170">
    <property type="term" value="F:pyridoxal phosphate binding"/>
    <property type="evidence" value="ECO:0007669"/>
    <property type="project" value="TreeGrafter"/>
</dbReference>
<sequence length="119" mass="13607">MNTDRFALRHIGPRKADLAPMLETIGVESIDQLVYETVPENIRLKQDLQLDTAMSEYEFLSHIKKLGDKNKQFRSYIGLGYNAPITPAVIQRNILENPGWYTAYTPYQAEIAQASRSFT</sequence>
<organism evidence="3 4">
    <name type="scientific">Nonlabens ulvanivorans</name>
    <name type="common">Persicivirga ulvanivorans</name>
    <dbReference type="NCBI Taxonomy" id="906888"/>
    <lineage>
        <taxon>Bacteria</taxon>
        <taxon>Pseudomonadati</taxon>
        <taxon>Bacteroidota</taxon>
        <taxon>Flavobacteriia</taxon>
        <taxon>Flavobacteriales</taxon>
        <taxon>Flavobacteriaceae</taxon>
        <taxon>Nonlabens</taxon>
    </lineage>
</organism>
<evidence type="ECO:0000313" key="3">
    <source>
        <dbReference type="EMBL" id="GAL76627.1"/>
    </source>
</evidence>
<dbReference type="Pfam" id="PF02347">
    <property type="entry name" value="GDC-P"/>
    <property type="match status" value="1"/>
</dbReference>
<evidence type="ECO:0000256" key="1">
    <source>
        <dbReference type="ARBA" id="ARBA00023002"/>
    </source>
</evidence>
<evidence type="ECO:0000259" key="2">
    <source>
        <dbReference type="Pfam" id="PF02347"/>
    </source>
</evidence>
<evidence type="ECO:0000313" key="4">
    <source>
        <dbReference type="Proteomes" id="UP000029647"/>
    </source>
</evidence>
<protein>
    <submittedName>
        <fullName evidence="3">Glycine dehydrogenase</fullName>
        <ecNumber evidence="3">1.4.4.2</ecNumber>
    </submittedName>
</protein>
<dbReference type="InterPro" id="IPR015424">
    <property type="entry name" value="PyrdxlP-dep_Trfase"/>
</dbReference>
<dbReference type="GO" id="GO:0005829">
    <property type="term" value="C:cytosol"/>
    <property type="evidence" value="ECO:0007669"/>
    <property type="project" value="TreeGrafter"/>
</dbReference>
<dbReference type="SUPFAM" id="SSF53383">
    <property type="entry name" value="PLP-dependent transferases"/>
    <property type="match status" value="1"/>
</dbReference>
<reference evidence="3 4" key="1">
    <citation type="journal article" date="2014" name="Genome Announc.">
        <title>Draft Genome Sequences of Marine Flavobacterium Nonlabens Strains NR17, NR24, NR27, NR32, NR33, and Ara13.</title>
        <authorList>
            <person name="Nakanishi M."/>
            <person name="Meirelles P."/>
            <person name="Suzuki R."/>
            <person name="Takatani N."/>
            <person name="Mino S."/>
            <person name="Suda W."/>
            <person name="Oshima K."/>
            <person name="Hattori M."/>
            <person name="Ohkuma M."/>
            <person name="Hosokawa M."/>
            <person name="Miyashita K."/>
            <person name="Thompson F.L."/>
            <person name="Niwa A."/>
            <person name="Sawabe T."/>
            <person name="Sawabe T."/>
        </authorList>
    </citation>
    <scope>NUCLEOTIDE SEQUENCE [LARGE SCALE GENOMIC DNA]</scope>
    <source>
        <strain evidence="4">JCM19275</strain>
    </source>
</reference>
<proteinExistence type="predicted"/>
<dbReference type="GO" id="GO:0016594">
    <property type="term" value="F:glycine binding"/>
    <property type="evidence" value="ECO:0007669"/>
    <property type="project" value="TreeGrafter"/>
</dbReference>
<dbReference type="GO" id="GO:0005960">
    <property type="term" value="C:glycine cleavage complex"/>
    <property type="evidence" value="ECO:0007669"/>
    <property type="project" value="TreeGrafter"/>
</dbReference>
<feature type="domain" description="Glycine cleavage system P-protein N-terminal" evidence="2">
    <location>
        <begin position="9"/>
        <end position="114"/>
    </location>
</feature>
<dbReference type="GO" id="GO:0019464">
    <property type="term" value="P:glycine decarboxylation via glycine cleavage system"/>
    <property type="evidence" value="ECO:0007669"/>
    <property type="project" value="TreeGrafter"/>
</dbReference>
<comment type="caution">
    <text evidence="3">The sequence shown here is derived from an EMBL/GenBank/DDBJ whole genome shotgun (WGS) entry which is preliminary data.</text>
</comment>
<dbReference type="Proteomes" id="UP000029647">
    <property type="component" value="Unassembled WGS sequence"/>
</dbReference>
<dbReference type="AlphaFoldDB" id="A0A090X3U2"/>
<keyword evidence="1 3" id="KW-0560">Oxidoreductase</keyword>
<dbReference type="EMBL" id="BBNT01000013">
    <property type="protein sequence ID" value="GAL76627.1"/>
    <property type="molecule type" value="Genomic_DNA"/>
</dbReference>
<dbReference type="EC" id="1.4.4.2" evidence="3"/>